<evidence type="ECO:0000313" key="4">
    <source>
        <dbReference type="Proteomes" id="UP000593577"/>
    </source>
</evidence>
<feature type="compositionally biased region" description="Basic residues" evidence="1">
    <location>
        <begin position="81"/>
        <end position="90"/>
    </location>
</feature>
<evidence type="ECO:0000313" key="3">
    <source>
        <dbReference type="EMBL" id="MBA0693215.1"/>
    </source>
</evidence>
<dbReference type="EMBL" id="JABFAA010000009">
    <property type="protein sequence ID" value="MBA0693215.1"/>
    <property type="molecule type" value="Genomic_DNA"/>
</dbReference>
<dbReference type="InterPro" id="IPR036397">
    <property type="entry name" value="RNaseH_sf"/>
</dbReference>
<dbReference type="Gene3D" id="3.30.420.10">
    <property type="entry name" value="Ribonuclease H-like superfamily/Ribonuclease H"/>
    <property type="match status" value="1"/>
</dbReference>
<dbReference type="GO" id="GO:0003676">
    <property type="term" value="F:nucleic acid binding"/>
    <property type="evidence" value="ECO:0007669"/>
    <property type="project" value="InterPro"/>
</dbReference>
<accession>A0A7J8Y0Z8</accession>
<comment type="caution">
    <text evidence="3">The sequence shown here is derived from an EMBL/GenBank/DDBJ whole genome shotgun (WGS) entry which is preliminary data.</text>
</comment>
<dbReference type="SUPFAM" id="SSF56219">
    <property type="entry name" value="DNase I-like"/>
    <property type="match status" value="1"/>
</dbReference>
<dbReference type="Proteomes" id="UP000593577">
    <property type="component" value="Unassembled WGS sequence"/>
</dbReference>
<dbReference type="CDD" id="cd06222">
    <property type="entry name" value="RNase_H_like"/>
    <property type="match status" value="1"/>
</dbReference>
<name>A0A7J8Y0Z8_GOSAI</name>
<dbReference type="Pfam" id="PF13456">
    <property type="entry name" value="RVT_3"/>
    <property type="match status" value="1"/>
</dbReference>
<proteinExistence type="predicted"/>
<evidence type="ECO:0000259" key="2">
    <source>
        <dbReference type="Pfam" id="PF13456"/>
    </source>
</evidence>
<reference evidence="3 4" key="1">
    <citation type="journal article" date="2019" name="Genome Biol. Evol.">
        <title>Insights into the evolution of the New World diploid cottons (Gossypium, subgenus Houzingenia) based on genome sequencing.</title>
        <authorList>
            <person name="Grover C.E."/>
            <person name="Arick M.A. 2nd"/>
            <person name="Thrash A."/>
            <person name="Conover J.L."/>
            <person name="Sanders W.S."/>
            <person name="Peterson D.G."/>
            <person name="Frelichowski J.E."/>
            <person name="Scheffler J.A."/>
            <person name="Scheffler B.E."/>
            <person name="Wendel J.F."/>
        </authorList>
    </citation>
    <scope>NUCLEOTIDE SEQUENCE [LARGE SCALE GENOMIC DNA]</scope>
    <source>
        <strain evidence="3">185</strain>
        <tissue evidence="3">Leaf</tissue>
    </source>
</reference>
<evidence type="ECO:0000256" key="1">
    <source>
        <dbReference type="SAM" id="MobiDB-lite"/>
    </source>
</evidence>
<feature type="region of interest" description="Disordered" evidence="1">
    <location>
        <begin position="81"/>
        <end position="107"/>
    </location>
</feature>
<dbReference type="GO" id="GO:0004523">
    <property type="term" value="F:RNA-DNA hybrid ribonuclease activity"/>
    <property type="evidence" value="ECO:0007669"/>
    <property type="project" value="InterPro"/>
</dbReference>
<protein>
    <recommendedName>
        <fullName evidence="2">RNase H type-1 domain-containing protein</fullName>
    </recommendedName>
</protein>
<feature type="domain" description="RNase H type-1" evidence="2">
    <location>
        <begin position="392"/>
        <end position="463"/>
    </location>
</feature>
<gene>
    <name evidence="3" type="ORF">Goari_010714</name>
</gene>
<organism evidence="3 4">
    <name type="scientific">Gossypium aridum</name>
    <name type="common">American cotton</name>
    <name type="synonym">Erioxylum aridum</name>
    <dbReference type="NCBI Taxonomy" id="34290"/>
    <lineage>
        <taxon>Eukaryota</taxon>
        <taxon>Viridiplantae</taxon>
        <taxon>Streptophyta</taxon>
        <taxon>Embryophyta</taxon>
        <taxon>Tracheophyta</taxon>
        <taxon>Spermatophyta</taxon>
        <taxon>Magnoliopsida</taxon>
        <taxon>eudicotyledons</taxon>
        <taxon>Gunneridae</taxon>
        <taxon>Pentapetalae</taxon>
        <taxon>rosids</taxon>
        <taxon>malvids</taxon>
        <taxon>Malvales</taxon>
        <taxon>Malvaceae</taxon>
        <taxon>Malvoideae</taxon>
        <taxon>Gossypium</taxon>
    </lineage>
</organism>
<dbReference type="InterPro" id="IPR002156">
    <property type="entry name" value="RNaseH_domain"/>
</dbReference>
<keyword evidence="4" id="KW-1185">Reference proteome</keyword>
<feature type="compositionally biased region" description="Basic and acidic residues" evidence="1">
    <location>
        <begin position="91"/>
        <end position="100"/>
    </location>
</feature>
<dbReference type="InterPro" id="IPR036691">
    <property type="entry name" value="Endo/exonu/phosph_ase_sf"/>
</dbReference>
<dbReference type="AlphaFoldDB" id="A0A7J8Y0Z8"/>
<dbReference type="Gene3D" id="3.60.10.10">
    <property type="entry name" value="Endonuclease/exonuclease/phosphatase"/>
    <property type="match status" value="1"/>
</dbReference>
<dbReference type="InterPro" id="IPR044730">
    <property type="entry name" value="RNase_H-like_dom_plant"/>
</dbReference>
<sequence length="492" mass="55886">MGIQVAELGPVNQVVGQEVQRDDDEVAVDLENLTGQQLGKSKGSGGGSSSSIIHKQLGNKDVIRSMYNIQDRILTVTEKKKRDRTLRRQKGKENSGREETVANTSLSDSNISNRKRLILREARNAWEVGKKLGFSIKGDEREVFDEIMRILSWNIRGMTPEVKLDYVRRVICKARANMCCIQESKLDLVTVDIFRKVWGDDNLEFRFSVAEQSSEVEGKWIAGEMEASLIDVMHPMGLLLDSEKSILSKLKSLVGNLVLDPVVDDRLMWIDEKDGQFLNPKYGFSDLRGRAIGSVKTWLSVCKIFHWWGFQWKPVRSFDDFFSLCCSVNLTGLHKSLWLISISTSCWPGWLARKDKVFHRTLMTLDTLLFHSKMRSLIEARAAHDVRVIMEDEAGSGGVLRDNKGVAYAMFSRPIEATGSGKAELRAIKIVLEMFMSMGWHEKVHLAIESSSSVVLEWLLDRSYRPWMLQNLFIGIDCDINLLLHAQFAIIQ</sequence>
<feature type="region of interest" description="Disordered" evidence="1">
    <location>
        <begin position="32"/>
        <end position="53"/>
    </location>
</feature>